<dbReference type="PANTHER" id="PTHR30461">
    <property type="entry name" value="DNA-INVERTASE FROM LAMBDOID PROPHAGE"/>
    <property type="match status" value="1"/>
</dbReference>
<dbReference type="EMBL" id="SMLK01000003">
    <property type="protein sequence ID" value="TFZ02131.1"/>
    <property type="molecule type" value="Genomic_DNA"/>
</dbReference>
<evidence type="ECO:0000313" key="2">
    <source>
        <dbReference type="EMBL" id="TFZ02131.1"/>
    </source>
</evidence>
<dbReference type="InterPro" id="IPR038109">
    <property type="entry name" value="DNA_bind_recomb_sf"/>
</dbReference>
<organism evidence="2 3">
    <name type="scientific">Ramlibacter humi</name>
    <dbReference type="NCBI Taxonomy" id="2530451"/>
    <lineage>
        <taxon>Bacteria</taxon>
        <taxon>Pseudomonadati</taxon>
        <taxon>Pseudomonadota</taxon>
        <taxon>Betaproteobacteria</taxon>
        <taxon>Burkholderiales</taxon>
        <taxon>Comamonadaceae</taxon>
        <taxon>Ramlibacter</taxon>
    </lineage>
</organism>
<dbReference type="AlphaFoldDB" id="A0A4Z0BTF2"/>
<sequence length="412" mass="45103">MRVARGLVNELYLDDLREKTHRGLAGQFDRGYHVGGVCYGYRSQPTADGRGRELVIDEEQTSVVRRIFNEYADGSGIRTIVHRLNAEGIKSPRGGTWAVSALVGDRARGAGLLNSEIYIGRLIWNRRQWLKDPETGKRCCIDRPREEWQIRDVPHLRIIDAATWDAARARDQHRTPSKGGAKMRTLFAGLMRCSACGGPIIAIDARRYGCNVRKDRGPAACPGGGAFLRTDVDQALLSVVREDLMAPEVLSTVIATVQAAVRAAEAERQAKTQAAPGRRAALQAEIGRLVDAIADIGMSPALRARLAAAEAELASLPEQTETPIDADRLAQQAIAAYKRRMLDLAAALQKDTTDRDRTRALLAEILGPVILRRDDVGDWAEMEEPAQRVALAGSTLLSVVARARFELATFGL</sequence>
<dbReference type="Pfam" id="PF07508">
    <property type="entry name" value="Recombinase"/>
    <property type="match status" value="1"/>
</dbReference>
<dbReference type="Gene3D" id="3.90.1750.20">
    <property type="entry name" value="Putative Large Serine Recombinase, Chain B, Domain 2"/>
    <property type="match status" value="1"/>
</dbReference>
<keyword evidence="3" id="KW-1185">Reference proteome</keyword>
<accession>A0A4Z0BTF2</accession>
<protein>
    <submittedName>
        <fullName evidence="2">Recombinase family protein</fullName>
    </submittedName>
</protein>
<dbReference type="InterPro" id="IPR011109">
    <property type="entry name" value="DNA_bind_recombinase_dom"/>
</dbReference>
<reference evidence="2 3" key="1">
    <citation type="submission" date="2019-03" db="EMBL/GenBank/DDBJ databases">
        <title>Ramlibacter sp. 18x22-1, whole genome shotgun sequence.</title>
        <authorList>
            <person name="Zhang X."/>
            <person name="Feng G."/>
            <person name="Zhu H."/>
        </authorList>
    </citation>
    <scope>NUCLEOTIDE SEQUENCE [LARGE SCALE GENOMIC DNA]</scope>
    <source>
        <strain evidence="2 3">18x22-1</strain>
    </source>
</reference>
<dbReference type="GO" id="GO:0000150">
    <property type="term" value="F:DNA strand exchange activity"/>
    <property type="evidence" value="ECO:0007669"/>
    <property type="project" value="InterPro"/>
</dbReference>
<evidence type="ECO:0000259" key="1">
    <source>
        <dbReference type="PROSITE" id="PS51737"/>
    </source>
</evidence>
<evidence type="ECO:0000313" key="3">
    <source>
        <dbReference type="Proteomes" id="UP000297839"/>
    </source>
</evidence>
<gene>
    <name evidence="2" type="ORF">EZ216_13035</name>
</gene>
<proteinExistence type="predicted"/>
<comment type="caution">
    <text evidence="2">The sequence shown here is derived from an EMBL/GenBank/DDBJ whole genome shotgun (WGS) entry which is preliminary data.</text>
</comment>
<dbReference type="PANTHER" id="PTHR30461:SF23">
    <property type="entry name" value="DNA RECOMBINASE-RELATED"/>
    <property type="match status" value="1"/>
</dbReference>
<dbReference type="OrthoDB" id="8585334at2"/>
<feature type="domain" description="Recombinase" evidence="1">
    <location>
        <begin position="38"/>
        <end position="177"/>
    </location>
</feature>
<dbReference type="PROSITE" id="PS51737">
    <property type="entry name" value="RECOMBINASE_DNA_BIND"/>
    <property type="match status" value="1"/>
</dbReference>
<dbReference type="Proteomes" id="UP000297839">
    <property type="component" value="Unassembled WGS sequence"/>
</dbReference>
<dbReference type="InterPro" id="IPR050639">
    <property type="entry name" value="SSR_resolvase"/>
</dbReference>
<dbReference type="GO" id="GO:0003677">
    <property type="term" value="F:DNA binding"/>
    <property type="evidence" value="ECO:0007669"/>
    <property type="project" value="InterPro"/>
</dbReference>
<name>A0A4Z0BTF2_9BURK</name>